<evidence type="ECO:0000256" key="1">
    <source>
        <dbReference type="ARBA" id="ARBA00022574"/>
    </source>
</evidence>
<dbReference type="EMBL" id="JANEYF010005943">
    <property type="protein sequence ID" value="KAJ8926280.1"/>
    <property type="molecule type" value="Genomic_DNA"/>
</dbReference>
<dbReference type="PANTHER" id="PTHR46108">
    <property type="entry name" value="BLUE CHEESE"/>
    <property type="match status" value="1"/>
</dbReference>
<reference evidence="2" key="1">
    <citation type="journal article" date="2023" name="Insect Mol. Biol.">
        <title>Genome sequencing provides insights into the evolution of gene families encoding plant cell wall-degrading enzymes in longhorned beetles.</title>
        <authorList>
            <person name="Shin N.R."/>
            <person name="Okamura Y."/>
            <person name="Kirsch R."/>
            <person name="Pauchet Y."/>
        </authorList>
    </citation>
    <scope>NUCLEOTIDE SEQUENCE</scope>
    <source>
        <strain evidence="2">RBIC_L_NR</strain>
    </source>
</reference>
<comment type="caution">
    <text evidence="2">The sequence shown here is derived from an EMBL/GenBank/DDBJ whole genome shotgun (WGS) entry which is preliminary data.</text>
</comment>
<dbReference type="Proteomes" id="UP001162156">
    <property type="component" value="Unassembled WGS sequence"/>
</dbReference>
<organism evidence="2 3">
    <name type="scientific">Rhamnusium bicolor</name>
    <dbReference type="NCBI Taxonomy" id="1586634"/>
    <lineage>
        <taxon>Eukaryota</taxon>
        <taxon>Metazoa</taxon>
        <taxon>Ecdysozoa</taxon>
        <taxon>Arthropoda</taxon>
        <taxon>Hexapoda</taxon>
        <taxon>Insecta</taxon>
        <taxon>Pterygota</taxon>
        <taxon>Neoptera</taxon>
        <taxon>Endopterygota</taxon>
        <taxon>Coleoptera</taxon>
        <taxon>Polyphaga</taxon>
        <taxon>Cucujiformia</taxon>
        <taxon>Chrysomeloidea</taxon>
        <taxon>Cerambycidae</taxon>
        <taxon>Lepturinae</taxon>
        <taxon>Rhagiini</taxon>
        <taxon>Rhamnusium</taxon>
    </lineage>
</organism>
<dbReference type="InterPro" id="IPR013320">
    <property type="entry name" value="ConA-like_dom_sf"/>
</dbReference>
<dbReference type="SUPFAM" id="SSF49899">
    <property type="entry name" value="Concanavalin A-like lectins/glucanases"/>
    <property type="match status" value="1"/>
</dbReference>
<accession>A0AAV8WJC3</accession>
<proteinExistence type="predicted"/>
<name>A0AAV8WJC3_9CUCU</name>
<evidence type="ECO:0008006" key="4">
    <source>
        <dbReference type="Google" id="ProtNLM"/>
    </source>
</evidence>
<dbReference type="Gene3D" id="2.60.120.200">
    <property type="match status" value="1"/>
</dbReference>
<evidence type="ECO:0000313" key="3">
    <source>
        <dbReference type="Proteomes" id="UP001162156"/>
    </source>
</evidence>
<keyword evidence="1" id="KW-0853">WD repeat</keyword>
<keyword evidence="3" id="KW-1185">Reference proteome</keyword>
<gene>
    <name evidence="2" type="ORF">NQ314_021366</name>
</gene>
<dbReference type="PANTHER" id="PTHR46108:SF4">
    <property type="entry name" value="BLUE CHEESE"/>
    <property type="match status" value="1"/>
</dbReference>
<dbReference type="InterPro" id="IPR051944">
    <property type="entry name" value="BEACH_domain_protein"/>
</dbReference>
<evidence type="ECO:0000313" key="2">
    <source>
        <dbReference type="EMBL" id="KAJ8926280.1"/>
    </source>
</evidence>
<protein>
    <recommendedName>
        <fullName evidence="4">WD repeat and FYVE domain-containing protein 3</fullName>
    </recommendedName>
</protein>
<feature type="non-terminal residue" evidence="2">
    <location>
        <position position="1473"/>
    </location>
</feature>
<sequence length="1473" mass="164721">MINISGFRNNSLVGHVGSICSINFSQVFISFFDLPELSEKEANSKDSSDFTPRERRILLQKIFVQLLVRLCSHRIPAEELARKDDLTLLFSAITSWCPPHNVMWRKVQQRLESEKSNEAQESVRNLVLMVTSLCMCGYIELKPSQASTGSLFQMQGFILPQPSGRGTSVRNIQAFHVLQSTFLKSNSSLVCSTILDAISSIYHSDNANYFILENQNTLSQFTEKIHHKPAEIQQKLFEIIEFLVFQLNFVPCKELISMSIFLKTHSLNYVDCSILCMHTLLNILKHNVIFKDVYREVGMLEVFVTCLNRYANILEDKKAAQSKGKEYKAPSGQDKLGGLVVDALTILLAGNAANANVLRECGGAKCVHGLVQYSECRYPALGIIKELVLTTGGDDDMAQLLTTLHSAPRSELHLKIDILEALKICLKESHRTRTVFRKVKLKLELSDDPSSINSVLVALEGRLSKTVNSPEILHLLCLVFQTICTAMRFEPANAKFFYHEICKTSLCDTLRLLGCFTLEKISTLRETDEETPQNRFHDLYHNLFVGSTTNPIFKDDVPPSLAYTTIIYRLLYELALDLFDKPNISSNVFSLKSPPLSRESSIQGENCNGKRSNVNSLNLSPPAPDPIIVHPGVVVCMLQLLPCIQEEHFKMYLGLQLFISEIIKSLVRSERNQQVMCDKGFAGYILSIGSAPLQNENHPLHGPLQYMLERVAAQALEPTDLRQFLRIKTLVSMTTPKDFRAQSSYTLPSFVEFDMSAEGFGSLYLPSIAPQSPSAPSVVSAVDSSVLGGIGAGDRMFPPQTGLSYSTWICVDKFSDPRSDPHCVRLLTLVRNFNGIREDHLVCLSIVLSARDKAIIVSTQETHIPNNIGDWEPEGSGEHGARVWCPDILQEGQWHHIVVVLNRAVLKNSSFSLYLDGQQIHAQKMHYISQNPGGGSANLTVATSVYGFIGTPPAWRRYSRLCWKQGPCHLFEEVLTPATVSQMYHLGPHYMGSYLAPSLNSPETTQLVTEEKVVFGLNAKAVSQLTLNKIRKVYSRTDNKSIAKQLGMSSHESATPIRILHNSAGHLAGSARALGGVVIGYLGVRVFCPRPVATTIDTVGGCPVLLGLIAMAQDVESLYAGVKALVCVVRSNKVSQAEMDRKRGYQTLAMLLRRKRLLLNSHILHLAFSLVGTVDSGRESSAIPNRTAFQDLLCDLEVWHEAPGELLRSHLEHLYELAAESNEKRNNTWIMRDLQLVEKLLHITPDVKHPATRQVLFSLLSVLLSGQPRQNDLLLFGQFVASTLPQSSTPTEKNLELREGDCEKEGEGENILLRNRCLGLLHTMIFSSRNQVGEEIARILGFDWLLLFMQPHLHSTTVVWAFRMLVAICSSPSLHSRFREGSSNGGWLRYTEQVTHNKMAVVLGCHLNSNQCNDIKSDVLHIPGFQYLNWLLPHHLEIPEIYFLLTALMMGQPAKLLPAETKFDLDTIWAFLW</sequence>